<dbReference type="SMART" id="SM00968">
    <property type="entry name" value="SMC_hinge"/>
    <property type="match status" value="1"/>
</dbReference>
<dbReference type="Pfam" id="PF06470">
    <property type="entry name" value="SMC_hinge"/>
    <property type="match status" value="1"/>
</dbReference>
<dbReference type="FunCoup" id="G4T9N3">
    <property type="interactions" value="390"/>
</dbReference>
<dbReference type="Pfam" id="PF02463">
    <property type="entry name" value="SMC_N"/>
    <property type="match status" value="1"/>
</dbReference>
<dbReference type="InterPro" id="IPR003395">
    <property type="entry name" value="RecF/RecN/SMC_N"/>
</dbReference>
<feature type="region of interest" description="Disordered" evidence="8">
    <location>
        <begin position="1"/>
        <end position="178"/>
    </location>
</feature>
<dbReference type="FunFam" id="3.40.50.300:FF:000585">
    <property type="entry name" value="Structural maintenance of chromosomes 4"/>
    <property type="match status" value="1"/>
</dbReference>
<comment type="subcellular location">
    <subcellularLocation>
        <location evidence="1">Nucleus</location>
    </subcellularLocation>
</comment>
<dbReference type="Proteomes" id="UP000007148">
    <property type="component" value="Unassembled WGS sequence"/>
</dbReference>
<evidence type="ECO:0000256" key="8">
    <source>
        <dbReference type="SAM" id="MobiDB-lite"/>
    </source>
</evidence>
<reference evidence="10 11" key="1">
    <citation type="journal article" date="2011" name="PLoS Pathog.">
        <title>Endophytic Life Strategies Decoded by Genome and Transcriptome Analyses of the Mutualistic Root Symbiont Piriformospora indica.</title>
        <authorList>
            <person name="Zuccaro A."/>
            <person name="Lahrmann U."/>
            <person name="Guldener U."/>
            <person name="Langen G."/>
            <person name="Pfiffi S."/>
            <person name="Biedenkopf D."/>
            <person name="Wong P."/>
            <person name="Samans B."/>
            <person name="Grimm C."/>
            <person name="Basiewicz M."/>
            <person name="Murat C."/>
            <person name="Martin F."/>
            <person name="Kogel K.H."/>
        </authorList>
    </citation>
    <scope>NUCLEOTIDE SEQUENCE [LARGE SCALE GENOMIC DNA]</scope>
    <source>
        <strain evidence="10 11">DSM 11827</strain>
    </source>
</reference>
<evidence type="ECO:0000313" key="10">
    <source>
        <dbReference type="EMBL" id="CCA68034.1"/>
    </source>
</evidence>
<dbReference type="Gene3D" id="3.40.50.300">
    <property type="entry name" value="P-loop containing nucleotide triphosphate hydrolases"/>
    <property type="match status" value="1"/>
</dbReference>
<dbReference type="eggNOG" id="KOG0996">
    <property type="taxonomic scope" value="Eukaryota"/>
</dbReference>
<dbReference type="InterPro" id="IPR027417">
    <property type="entry name" value="P-loop_NTPase"/>
</dbReference>
<keyword evidence="5 7" id="KW-0175">Coiled coil</keyword>
<keyword evidence="11" id="KW-1185">Reference proteome</keyword>
<evidence type="ECO:0000313" key="11">
    <source>
        <dbReference type="Proteomes" id="UP000007148"/>
    </source>
</evidence>
<feature type="compositionally biased region" description="Basic residues" evidence="8">
    <location>
        <begin position="117"/>
        <end position="130"/>
    </location>
</feature>
<evidence type="ECO:0000256" key="5">
    <source>
        <dbReference type="ARBA" id="ARBA00023054"/>
    </source>
</evidence>
<name>G4T9N3_SERID</name>
<dbReference type="PANTHER" id="PTHR18937">
    <property type="entry name" value="STRUCTURAL MAINTENANCE OF CHROMOSOMES SMC FAMILY MEMBER"/>
    <property type="match status" value="1"/>
</dbReference>
<dbReference type="EMBL" id="CAFZ01000024">
    <property type="protein sequence ID" value="CCA68034.1"/>
    <property type="molecule type" value="Genomic_DNA"/>
</dbReference>
<sequence length="930" mass="103572">MPPRRAATRTAAIKAEDVDEEPPTRSKRVARSVSVSVAESDHDGANTASDVSDDSDPKPKKKPAKKAAKAPAKRAAPKATTTTSTKARKAAKALADEDDDEEEEKQEDVFATPKPVVKSRAKAPVKKSKVAKPAASQQSSRAPSVIESELDEPLDTTPLPRTPRPTAKRPDPVALDEEENIVLESPTRRPLVIPSPVKLEVVEDKGPRPRLVIHKIVLVNFKSYAGRQEIGPFHKSFSAIVGPNGSGKSNTIDALLFVFGYRASKMRQGKLSELIHNSANYPDLDECRVEVHFREIIDLPGPDAFEVVPKSSLVVARSAFKNNSSRYTINNRASNFNEVTTLLKARGIDLDHKRFLILQGEVESIAQMKPKAQTEHDEGLLEYLEDIIGTSVYKQPIEDAFAELDKLGEERSEKLNRLRLVEREKQSLEADKKEADDFLRNSNEYARVQSRLFQWHMYQTQLKIDQCAHKMDELQAELVAQTEANKEHIQQSEELQEHYNNQEKKLKIAKKEAETATAHLSSQTKREVELTERKKVADAKIKKCTKSIAEDKASKSEADHSIRHNSEILERSQAEVDKLEESLAQEEKKLEDIVDSLKDKTQVFTKQIEAKQRELQPWSAKLRHKEGEIKIARNEQDSLKRKVEAVKTAGTEAKAALEALRTEKASKENDKNQVQQEKAEAQRELADKQRSFETLRGELVNLRGKASASQQKVEEARASQAQNRSANAVLDSLTKLSQTGRVQGFHGRLGSLGTIPDEYDVAISTACGILNNLVVDTVEQAQTCIEYLRSQNIGRASFIALNKLPKQTYELIETPEGVPRLFDLIKPKDPKYLPAFWKGVSNTLVAKDLQQANRIAYGAKRWRVVTLAGQLIDTSGTMSGGGNKPMKGLMSSKLASDSVQPEVLKRFEKESEQDALAVANATICLGAFRI</sequence>
<dbReference type="InterPro" id="IPR036277">
    <property type="entry name" value="SMC_hinge_sf"/>
</dbReference>
<evidence type="ECO:0000256" key="7">
    <source>
        <dbReference type="SAM" id="Coils"/>
    </source>
</evidence>
<organism evidence="10 11">
    <name type="scientific">Serendipita indica (strain DSM 11827)</name>
    <name type="common">Root endophyte fungus</name>
    <name type="synonym">Piriformospora indica</name>
    <dbReference type="NCBI Taxonomy" id="1109443"/>
    <lineage>
        <taxon>Eukaryota</taxon>
        <taxon>Fungi</taxon>
        <taxon>Dikarya</taxon>
        <taxon>Basidiomycota</taxon>
        <taxon>Agaricomycotina</taxon>
        <taxon>Agaricomycetes</taxon>
        <taxon>Sebacinales</taxon>
        <taxon>Serendipitaceae</taxon>
        <taxon>Serendipita</taxon>
    </lineage>
</organism>
<keyword evidence="6" id="KW-0539">Nucleus</keyword>
<dbReference type="InParanoid" id="G4T9N3"/>
<feature type="compositionally biased region" description="Low complexity" evidence="8">
    <location>
        <begin position="1"/>
        <end position="12"/>
    </location>
</feature>
<proteinExistence type="inferred from homology"/>
<feature type="domain" description="SMC hinge" evidence="9">
    <location>
        <begin position="743"/>
        <end position="856"/>
    </location>
</feature>
<dbReference type="HOGENOM" id="CLU_001042_4_2_1"/>
<comment type="similarity">
    <text evidence="2">Belongs to the SMC family. SMC4 subfamily.</text>
</comment>
<dbReference type="AlphaFoldDB" id="G4T9N3"/>
<protein>
    <submittedName>
        <fullName evidence="10">Related to SMC4-Stable Maintenance of Chromosomes</fullName>
    </submittedName>
</protein>
<feature type="compositionally biased region" description="Basic residues" evidence="8">
    <location>
        <begin position="59"/>
        <end position="76"/>
    </location>
</feature>
<keyword evidence="3" id="KW-0547">Nucleotide-binding</keyword>
<keyword evidence="4" id="KW-0067">ATP-binding</keyword>
<feature type="region of interest" description="Disordered" evidence="8">
    <location>
        <begin position="662"/>
        <end position="688"/>
    </location>
</feature>
<dbReference type="OMA" id="LEYCAVE"/>
<dbReference type="GO" id="GO:0000796">
    <property type="term" value="C:condensin complex"/>
    <property type="evidence" value="ECO:0007669"/>
    <property type="project" value="TreeGrafter"/>
</dbReference>
<dbReference type="GO" id="GO:0005634">
    <property type="term" value="C:nucleus"/>
    <property type="evidence" value="ECO:0007669"/>
    <property type="project" value="UniProtKB-SubCell"/>
</dbReference>
<evidence type="ECO:0000256" key="1">
    <source>
        <dbReference type="ARBA" id="ARBA00004123"/>
    </source>
</evidence>
<evidence type="ECO:0000256" key="2">
    <source>
        <dbReference type="ARBA" id="ARBA00006005"/>
    </source>
</evidence>
<dbReference type="GO" id="GO:0005524">
    <property type="term" value="F:ATP binding"/>
    <property type="evidence" value="ECO:0007669"/>
    <property type="project" value="UniProtKB-KW"/>
</dbReference>
<evidence type="ECO:0000259" key="9">
    <source>
        <dbReference type="SMART" id="SM00968"/>
    </source>
</evidence>
<feature type="coiled-coil region" evidence="7">
    <location>
        <begin position="464"/>
        <end position="519"/>
    </location>
</feature>
<dbReference type="SUPFAM" id="SSF52540">
    <property type="entry name" value="P-loop containing nucleoside triphosphate hydrolases"/>
    <property type="match status" value="1"/>
</dbReference>
<dbReference type="PANTHER" id="PTHR18937:SF172">
    <property type="entry name" value="STRUCTURAL MAINTENANCE OF CHROMOSOMES PROTEIN"/>
    <property type="match status" value="1"/>
</dbReference>
<accession>G4T9N3</accession>
<dbReference type="SUPFAM" id="SSF75553">
    <property type="entry name" value="Smc hinge domain"/>
    <property type="match status" value="1"/>
</dbReference>
<feature type="compositionally biased region" description="Low complexity" evidence="8">
    <location>
        <begin position="131"/>
        <end position="144"/>
    </location>
</feature>
<comment type="caution">
    <text evidence="10">The sequence shown here is derived from an EMBL/GenBank/DDBJ whole genome shotgun (WGS) entry which is preliminary data.</text>
</comment>
<dbReference type="Gene3D" id="3.30.70.1620">
    <property type="match status" value="1"/>
</dbReference>
<feature type="compositionally biased region" description="Acidic residues" evidence="8">
    <location>
        <begin position="96"/>
        <end position="106"/>
    </location>
</feature>
<dbReference type="OrthoDB" id="5575062at2759"/>
<feature type="coiled-coil region" evidence="7">
    <location>
        <begin position="397"/>
        <end position="438"/>
    </location>
</feature>
<gene>
    <name evidence="10" type="ORF">PIIN_01901</name>
</gene>
<dbReference type="InterPro" id="IPR010935">
    <property type="entry name" value="SMC_hinge"/>
</dbReference>
<evidence type="ECO:0000256" key="3">
    <source>
        <dbReference type="ARBA" id="ARBA00022741"/>
    </source>
</evidence>
<dbReference type="GO" id="GO:0007076">
    <property type="term" value="P:mitotic chromosome condensation"/>
    <property type="evidence" value="ECO:0007669"/>
    <property type="project" value="TreeGrafter"/>
</dbReference>
<evidence type="ECO:0000256" key="4">
    <source>
        <dbReference type="ARBA" id="ARBA00022840"/>
    </source>
</evidence>
<evidence type="ECO:0000256" key="6">
    <source>
        <dbReference type="ARBA" id="ARBA00023242"/>
    </source>
</evidence>
<dbReference type="STRING" id="1109443.G4T9N3"/>
<dbReference type="Gene3D" id="1.20.1060.20">
    <property type="match status" value="1"/>
</dbReference>